<feature type="domain" description="Carbohydrate kinase FGGY N-terminal" evidence="7">
    <location>
        <begin position="6"/>
        <end position="247"/>
    </location>
</feature>
<comment type="similarity">
    <text evidence="1">Belongs to the FGGY kinase family.</text>
</comment>
<evidence type="ECO:0000259" key="7">
    <source>
        <dbReference type="Pfam" id="PF00370"/>
    </source>
</evidence>
<reference evidence="10" key="1">
    <citation type="journal article" date="2017" name="Genome Announc.">
        <title>Draft Genome Sequence of Terrimicrobium sacchariphilum NM-5T, a Facultative Anaerobic Soil Bacterium of the Class Spartobacteria.</title>
        <authorList>
            <person name="Qiu Y.L."/>
            <person name="Tourlousse D.M."/>
            <person name="Matsuura N."/>
            <person name="Ohashi A."/>
            <person name="Sekiguchi Y."/>
        </authorList>
    </citation>
    <scope>NUCLEOTIDE SEQUENCE [LARGE SCALE GENOMIC DNA]</scope>
    <source>
        <strain evidence="10">NM-5</strain>
    </source>
</reference>
<accession>A0A146G3W3</accession>
<evidence type="ECO:0000313" key="10">
    <source>
        <dbReference type="Proteomes" id="UP000076023"/>
    </source>
</evidence>
<dbReference type="FunCoup" id="A0A146G3W3">
    <property type="interactions" value="104"/>
</dbReference>
<dbReference type="InterPro" id="IPR013449">
    <property type="entry name" value="Rhamnulokinase"/>
</dbReference>
<keyword evidence="6" id="KW-0684">Rhamnose metabolism</keyword>
<gene>
    <name evidence="9" type="ORF">TSACC_2118</name>
</gene>
<dbReference type="InterPro" id="IPR050406">
    <property type="entry name" value="FGGY_Carb_Kinase"/>
</dbReference>
<dbReference type="GO" id="GO:0005524">
    <property type="term" value="F:ATP binding"/>
    <property type="evidence" value="ECO:0007669"/>
    <property type="project" value="UniProtKB-KW"/>
</dbReference>
<dbReference type="InParanoid" id="A0A146G3W3"/>
<organism evidence="9 10">
    <name type="scientific">Terrimicrobium sacchariphilum</name>
    <dbReference type="NCBI Taxonomy" id="690879"/>
    <lineage>
        <taxon>Bacteria</taxon>
        <taxon>Pseudomonadati</taxon>
        <taxon>Verrucomicrobiota</taxon>
        <taxon>Terrimicrobiia</taxon>
        <taxon>Terrimicrobiales</taxon>
        <taxon>Terrimicrobiaceae</taxon>
        <taxon>Terrimicrobium</taxon>
    </lineage>
</organism>
<sequence length="491" mass="53336">MSHQTYLAVDLGAGSGRVVAGHFDGRKLQLEDQNRFPNQGVQLPTGWHWNITELFSNIKNGIAAAAKTHGDKVVSVAVDTWGVDYGLIDERGRLLGLPWMYRDSRTDGLIEEVSKAVPKEELYGRTGIQLLFFNTIFQLAAEARQYPAVLREASQLLFVPDLLTYWLSGERVIEQTIASTSQLLKAGSAEWDLELAAKVGIPAHLLKPVTAPGTKVGKLIASLAAEIGLDSVDVVACGSHDTASAVAGAPARSKNPLFLSSGTWSLLGRELDAPIITDASFAAGFSNEQGLSGTTRFLKNVAGMWLLQECKRNWDAQGSKLHYGELVDHAWVSKAPGLVDPDDASFSRPCDMPRAIADYLRKTGQPVSEKPGDIARVILRSLALKYRVLVNQLRAWMPDLPDTLHIVGGGSQNALLNQMTADATGLTVEAGPIEATATGNIIAQLMARGEISSLEEGREIVRNSFEFETFEPSDTESWNDEEARFLQLIST</sequence>
<dbReference type="Pfam" id="PF02782">
    <property type="entry name" value="FGGY_C"/>
    <property type="match status" value="1"/>
</dbReference>
<dbReference type="AlphaFoldDB" id="A0A146G3W3"/>
<proteinExistence type="inferred from homology"/>
<dbReference type="InterPro" id="IPR018485">
    <property type="entry name" value="FGGY_C"/>
</dbReference>
<evidence type="ECO:0000256" key="4">
    <source>
        <dbReference type="ARBA" id="ARBA00022777"/>
    </source>
</evidence>
<keyword evidence="4 9" id="KW-0418">Kinase</keyword>
<dbReference type="InterPro" id="IPR018484">
    <property type="entry name" value="FGGY_N"/>
</dbReference>
<dbReference type="STRING" id="690879.TSACC_2118"/>
<dbReference type="OrthoDB" id="9761504at2"/>
<dbReference type="GO" id="GO:0019301">
    <property type="term" value="P:rhamnose catabolic process"/>
    <property type="evidence" value="ECO:0007669"/>
    <property type="project" value="InterPro"/>
</dbReference>
<dbReference type="PANTHER" id="PTHR43095:SF5">
    <property type="entry name" value="XYLULOSE KINASE"/>
    <property type="match status" value="1"/>
</dbReference>
<dbReference type="RefSeq" id="WP_075077610.1">
    <property type="nucleotide sequence ID" value="NZ_BDCO01000002.1"/>
</dbReference>
<keyword evidence="5" id="KW-0067">ATP-binding</keyword>
<dbReference type="EMBL" id="BDCO01000002">
    <property type="protein sequence ID" value="GAT31724.1"/>
    <property type="molecule type" value="Genomic_DNA"/>
</dbReference>
<evidence type="ECO:0000259" key="8">
    <source>
        <dbReference type="Pfam" id="PF02782"/>
    </source>
</evidence>
<protein>
    <submittedName>
        <fullName evidence="9">Rhamnulokinase</fullName>
    </submittedName>
</protein>
<keyword evidence="10" id="KW-1185">Reference proteome</keyword>
<evidence type="ECO:0000313" key="9">
    <source>
        <dbReference type="EMBL" id="GAT31724.1"/>
    </source>
</evidence>
<evidence type="ECO:0000256" key="1">
    <source>
        <dbReference type="ARBA" id="ARBA00009156"/>
    </source>
</evidence>
<dbReference type="Pfam" id="PF00370">
    <property type="entry name" value="FGGY_N"/>
    <property type="match status" value="1"/>
</dbReference>
<evidence type="ECO:0000256" key="5">
    <source>
        <dbReference type="ARBA" id="ARBA00022840"/>
    </source>
</evidence>
<dbReference type="CDD" id="cd07771">
    <property type="entry name" value="ASKHA_NBD_FGGY_RhaB-like"/>
    <property type="match status" value="1"/>
</dbReference>
<evidence type="ECO:0000256" key="3">
    <source>
        <dbReference type="ARBA" id="ARBA00022741"/>
    </source>
</evidence>
<comment type="caution">
    <text evidence="9">The sequence shown here is derived from an EMBL/GenBank/DDBJ whole genome shotgun (WGS) entry which is preliminary data.</text>
</comment>
<dbReference type="Proteomes" id="UP000076023">
    <property type="component" value="Unassembled WGS sequence"/>
</dbReference>
<evidence type="ECO:0000256" key="2">
    <source>
        <dbReference type="ARBA" id="ARBA00022679"/>
    </source>
</evidence>
<keyword evidence="3" id="KW-0547">Nucleotide-binding</keyword>
<dbReference type="GO" id="GO:0008993">
    <property type="term" value="F:rhamnulokinase activity"/>
    <property type="evidence" value="ECO:0007669"/>
    <property type="project" value="InterPro"/>
</dbReference>
<dbReference type="SUPFAM" id="SSF53067">
    <property type="entry name" value="Actin-like ATPase domain"/>
    <property type="match status" value="2"/>
</dbReference>
<dbReference type="PANTHER" id="PTHR43095">
    <property type="entry name" value="SUGAR KINASE"/>
    <property type="match status" value="1"/>
</dbReference>
<name>A0A146G3W3_TERSA</name>
<dbReference type="Gene3D" id="3.30.420.40">
    <property type="match status" value="2"/>
</dbReference>
<keyword evidence="2" id="KW-0808">Transferase</keyword>
<feature type="domain" description="Carbohydrate kinase FGGY C-terminal" evidence="8">
    <location>
        <begin position="258"/>
        <end position="447"/>
    </location>
</feature>
<dbReference type="InterPro" id="IPR043129">
    <property type="entry name" value="ATPase_NBD"/>
</dbReference>
<evidence type="ECO:0000256" key="6">
    <source>
        <dbReference type="ARBA" id="ARBA00023308"/>
    </source>
</evidence>